<accession>A0ABV9FSP2</accession>
<dbReference type="NCBIfam" id="TIGR03086">
    <property type="entry name" value="TIGR03086 family metal-binding protein"/>
    <property type="match status" value="1"/>
</dbReference>
<dbReference type="InterPro" id="IPR024344">
    <property type="entry name" value="MDMPI_metal-binding"/>
</dbReference>
<comment type="caution">
    <text evidence="2">The sequence shown here is derived from an EMBL/GenBank/DDBJ whole genome shotgun (WGS) entry which is preliminary data.</text>
</comment>
<feature type="domain" description="Mycothiol-dependent maleylpyruvate isomerase metal-binding" evidence="1">
    <location>
        <begin position="12"/>
        <end position="126"/>
    </location>
</feature>
<dbReference type="RefSeq" id="WP_378416514.1">
    <property type="nucleotide sequence ID" value="NZ_JBHSFO010000004.1"/>
</dbReference>
<dbReference type="Pfam" id="PF11716">
    <property type="entry name" value="MDMPI_N"/>
    <property type="match status" value="1"/>
</dbReference>
<dbReference type="SUPFAM" id="SSF109854">
    <property type="entry name" value="DinB/YfiT-like putative metalloenzymes"/>
    <property type="match status" value="1"/>
</dbReference>
<organism evidence="2 3">
    <name type="scientific">Rhodococcus kronopolitis</name>
    <dbReference type="NCBI Taxonomy" id="1460226"/>
    <lineage>
        <taxon>Bacteria</taxon>
        <taxon>Bacillati</taxon>
        <taxon>Actinomycetota</taxon>
        <taxon>Actinomycetes</taxon>
        <taxon>Mycobacteriales</taxon>
        <taxon>Nocardiaceae</taxon>
        <taxon>Rhodococcus</taxon>
    </lineage>
</organism>
<dbReference type="EMBL" id="JBHSFO010000004">
    <property type="protein sequence ID" value="MFC4604028.1"/>
    <property type="molecule type" value="Genomic_DNA"/>
</dbReference>
<gene>
    <name evidence="2" type="ORF">ACFO6S_10070</name>
</gene>
<name>A0ABV9FSP2_9NOCA</name>
<reference evidence="3" key="1">
    <citation type="journal article" date="2019" name="Int. J. Syst. Evol. Microbiol.">
        <title>The Global Catalogue of Microorganisms (GCM) 10K type strain sequencing project: providing services to taxonomists for standard genome sequencing and annotation.</title>
        <authorList>
            <consortium name="The Broad Institute Genomics Platform"/>
            <consortium name="The Broad Institute Genome Sequencing Center for Infectious Disease"/>
            <person name="Wu L."/>
            <person name="Ma J."/>
        </authorList>
    </citation>
    <scope>NUCLEOTIDE SEQUENCE [LARGE SCALE GENOMIC DNA]</scope>
    <source>
        <strain evidence="3">CCUG 54520</strain>
    </source>
</reference>
<evidence type="ECO:0000313" key="3">
    <source>
        <dbReference type="Proteomes" id="UP001595914"/>
    </source>
</evidence>
<dbReference type="InterPro" id="IPR017517">
    <property type="entry name" value="Maleyloyr_isom"/>
</dbReference>
<evidence type="ECO:0000259" key="1">
    <source>
        <dbReference type="Pfam" id="PF11716"/>
    </source>
</evidence>
<dbReference type="Proteomes" id="UP001595914">
    <property type="component" value="Unassembled WGS sequence"/>
</dbReference>
<sequence>MALGWLELQHRAKQEFDTRVRGVTDWAAPTPDTDWDTADLVRHVIVEQQWVPPLLGGLTLSEAGARVHPLGDDLAAEWEHHAGLAVLAWSVASPSARVHLSYGTVTVEEYLHQQVADLTIHSWDLARAAGVDESLDPGLVAAVWEDLDQEREMLSASGLFAPPIAVADDAPLQTQLLALTGRDDRTGPR</sequence>
<dbReference type="NCBIfam" id="TIGR03083">
    <property type="entry name" value="maleylpyruvate isomerase family mycothiol-dependent enzyme"/>
    <property type="match status" value="1"/>
</dbReference>
<evidence type="ECO:0000313" key="2">
    <source>
        <dbReference type="EMBL" id="MFC4604028.1"/>
    </source>
</evidence>
<keyword evidence="3" id="KW-1185">Reference proteome</keyword>
<dbReference type="InterPro" id="IPR034660">
    <property type="entry name" value="DinB/YfiT-like"/>
</dbReference>
<protein>
    <submittedName>
        <fullName evidence="2">TIGR03086 family metal-binding protein</fullName>
    </submittedName>
</protein>
<dbReference type="InterPro" id="IPR017520">
    <property type="entry name" value="CHP03086"/>
</dbReference>
<proteinExistence type="predicted"/>